<evidence type="ECO:0000313" key="2">
    <source>
        <dbReference type="Proteomes" id="UP000033260"/>
    </source>
</evidence>
<dbReference type="Gene3D" id="2.60.40.4150">
    <property type="entry name" value="Type VI secretion system, lipoprotein SciN"/>
    <property type="match status" value="1"/>
</dbReference>
<dbReference type="InterPro" id="IPR038706">
    <property type="entry name" value="Type_VI_SciN-like_sf"/>
</dbReference>
<accession>A0AAU8RT23</accession>
<dbReference type="InterPro" id="IPR017734">
    <property type="entry name" value="T6SS_SciN"/>
</dbReference>
<dbReference type="Pfam" id="PF12790">
    <property type="entry name" value="T6SS-SciN"/>
    <property type="match status" value="1"/>
</dbReference>
<dbReference type="NCBIfam" id="TIGR03352">
    <property type="entry name" value="VI_chp_3"/>
    <property type="match status" value="1"/>
</dbReference>
<dbReference type="Proteomes" id="UP000033260">
    <property type="component" value="Chromosome"/>
</dbReference>
<evidence type="ECO:0008006" key="3">
    <source>
        <dbReference type="Google" id="ProtNLM"/>
    </source>
</evidence>
<dbReference type="AlphaFoldDB" id="A0AAU8RT23"/>
<dbReference type="PANTHER" id="PTHR37625:SF5">
    <property type="entry name" value="LIPOPROTEIN"/>
    <property type="match status" value="1"/>
</dbReference>
<protein>
    <recommendedName>
        <fullName evidence="3">Type VI secretion system lipoprotein TssJ</fullName>
    </recommendedName>
</protein>
<dbReference type="RefSeq" id="WP_019470584.1">
    <property type="nucleotide sequence ID" value="NZ_CP010979.1"/>
</dbReference>
<reference evidence="1 2" key="1">
    <citation type="submission" date="2015-02" db="EMBL/GenBank/DDBJ databases">
        <title>Complete Genome Sequencing of Pseudomonas putida S13.1.2.</title>
        <authorList>
            <person name="Chong T.M."/>
            <person name="Chan K.G."/>
            <person name="Dessaux Y."/>
        </authorList>
    </citation>
    <scope>NUCLEOTIDE SEQUENCE [LARGE SCALE GENOMIC DNA]</scope>
    <source>
        <strain evidence="1 2">S13.1.2</strain>
    </source>
</reference>
<sequence>MNRPIGLLLVCLALNGCTSISKIYQVLADPTLPIGGPNQDISHLGLSLYAVDLPAPLPATQVVAKAQTASPAPLGQLTASLDATDAEGLTEKLSSLAEQLQENYPASIEGERAINEANGPAALASYTAIVPDLPLETSQKPQRQPPSSIAFKILQLRDDSLLLDATYEQVEEDLDKALGTTLISVDDYRLMPGHFKFIEHEELNERTRYIAVIARLADDPQGNWKDTVRIQPRGYNHTVHVHFENNGVELRHDSELRRDP</sequence>
<gene>
    <name evidence="1" type="ORF">N805_02105</name>
</gene>
<name>A0AAU8RT23_PSEPU</name>
<organism evidence="1 2">
    <name type="scientific">Pseudomonas putida S13.1.2</name>
    <dbReference type="NCBI Taxonomy" id="1384061"/>
    <lineage>
        <taxon>Bacteria</taxon>
        <taxon>Pseudomonadati</taxon>
        <taxon>Pseudomonadota</taxon>
        <taxon>Gammaproteobacteria</taxon>
        <taxon>Pseudomonadales</taxon>
        <taxon>Pseudomonadaceae</taxon>
        <taxon>Pseudomonas</taxon>
    </lineage>
</organism>
<evidence type="ECO:0000313" key="1">
    <source>
        <dbReference type="EMBL" id="AJQ46087.1"/>
    </source>
</evidence>
<dbReference type="EMBL" id="CP010979">
    <property type="protein sequence ID" value="AJQ46087.1"/>
    <property type="molecule type" value="Genomic_DNA"/>
</dbReference>
<dbReference type="PANTHER" id="PTHR37625">
    <property type="entry name" value="OUTER MEMBRANE LIPOPROTEIN-RELATED"/>
    <property type="match status" value="1"/>
</dbReference>
<proteinExistence type="predicted"/>